<evidence type="ECO:0000259" key="5">
    <source>
        <dbReference type="PROSITE" id="PS50250"/>
    </source>
</evidence>
<dbReference type="InterPro" id="IPR000717">
    <property type="entry name" value="PCI_dom"/>
</dbReference>
<keyword evidence="2" id="KW-0736">Signalosome</keyword>
<name>A0A1E3Q0W4_LIPST</name>
<dbReference type="Proteomes" id="UP000094385">
    <property type="component" value="Unassembled WGS sequence"/>
</dbReference>
<keyword evidence="7" id="KW-1185">Reference proteome</keyword>
<keyword evidence="3" id="KW-0175">Coiled coil</keyword>
<gene>
    <name evidence="6" type="ORF">LIPSTDRAFT_73971</name>
</gene>
<evidence type="ECO:0000313" key="7">
    <source>
        <dbReference type="Proteomes" id="UP000094385"/>
    </source>
</evidence>
<dbReference type="PROSITE" id="PS50250">
    <property type="entry name" value="PCI"/>
    <property type="match status" value="1"/>
</dbReference>
<comment type="similarity">
    <text evidence="1">Belongs to the CSN7/EIF3M family. CSN7 subfamily.</text>
</comment>
<evidence type="ECO:0000256" key="4">
    <source>
        <dbReference type="SAM" id="MobiDB-lite"/>
    </source>
</evidence>
<dbReference type="GO" id="GO:0008180">
    <property type="term" value="C:COP9 signalosome"/>
    <property type="evidence" value="ECO:0007669"/>
    <property type="project" value="UniProtKB-KW"/>
</dbReference>
<dbReference type="STRING" id="675824.A0A1E3Q0W4"/>
<protein>
    <recommendedName>
        <fullName evidence="5">PCI domain-containing protein</fullName>
    </recommendedName>
</protein>
<feature type="compositionally biased region" description="Basic residues" evidence="4">
    <location>
        <begin position="255"/>
        <end position="264"/>
    </location>
</feature>
<proteinExistence type="inferred from homology"/>
<dbReference type="AlphaFoldDB" id="A0A1E3Q0W4"/>
<dbReference type="OrthoDB" id="10265275at2759"/>
<evidence type="ECO:0000313" key="6">
    <source>
        <dbReference type="EMBL" id="ODQ71333.1"/>
    </source>
</evidence>
<dbReference type="SMART" id="SM00088">
    <property type="entry name" value="PINT"/>
    <property type="match status" value="1"/>
</dbReference>
<evidence type="ECO:0000256" key="3">
    <source>
        <dbReference type="SAM" id="Coils"/>
    </source>
</evidence>
<dbReference type="Pfam" id="PF22061">
    <property type="entry name" value="CSN7_HB_subdom"/>
    <property type="match status" value="1"/>
</dbReference>
<organism evidence="6 7">
    <name type="scientific">Lipomyces starkeyi NRRL Y-11557</name>
    <dbReference type="NCBI Taxonomy" id="675824"/>
    <lineage>
        <taxon>Eukaryota</taxon>
        <taxon>Fungi</taxon>
        <taxon>Dikarya</taxon>
        <taxon>Ascomycota</taxon>
        <taxon>Saccharomycotina</taxon>
        <taxon>Lipomycetes</taxon>
        <taxon>Lipomycetales</taxon>
        <taxon>Lipomycetaceae</taxon>
        <taxon>Lipomyces</taxon>
    </lineage>
</organism>
<feature type="domain" description="PCI" evidence="5">
    <location>
        <begin position="1"/>
        <end position="154"/>
    </location>
</feature>
<reference evidence="6 7" key="1">
    <citation type="journal article" date="2016" name="Proc. Natl. Acad. Sci. U.S.A.">
        <title>Comparative genomics of biotechnologically important yeasts.</title>
        <authorList>
            <person name="Riley R."/>
            <person name="Haridas S."/>
            <person name="Wolfe K.H."/>
            <person name="Lopes M.R."/>
            <person name="Hittinger C.T."/>
            <person name="Goeker M."/>
            <person name="Salamov A.A."/>
            <person name="Wisecaver J.H."/>
            <person name="Long T.M."/>
            <person name="Calvey C.H."/>
            <person name="Aerts A.L."/>
            <person name="Barry K.W."/>
            <person name="Choi C."/>
            <person name="Clum A."/>
            <person name="Coughlan A.Y."/>
            <person name="Deshpande S."/>
            <person name="Douglass A.P."/>
            <person name="Hanson S.J."/>
            <person name="Klenk H.-P."/>
            <person name="LaButti K.M."/>
            <person name="Lapidus A."/>
            <person name="Lindquist E.A."/>
            <person name="Lipzen A.M."/>
            <person name="Meier-Kolthoff J.P."/>
            <person name="Ohm R.A."/>
            <person name="Otillar R.P."/>
            <person name="Pangilinan J.L."/>
            <person name="Peng Y."/>
            <person name="Rokas A."/>
            <person name="Rosa C.A."/>
            <person name="Scheuner C."/>
            <person name="Sibirny A.A."/>
            <person name="Slot J.C."/>
            <person name="Stielow J.B."/>
            <person name="Sun H."/>
            <person name="Kurtzman C.P."/>
            <person name="Blackwell M."/>
            <person name="Grigoriev I.V."/>
            <person name="Jeffries T.W."/>
        </authorList>
    </citation>
    <scope>NUCLEOTIDE SEQUENCE [LARGE SCALE GENOMIC DNA]</scope>
    <source>
        <strain evidence="6 7">NRRL Y-11557</strain>
    </source>
</reference>
<feature type="coiled-coil region" evidence="3">
    <location>
        <begin position="175"/>
        <end position="202"/>
    </location>
</feature>
<dbReference type="InterPro" id="IPR045237">
    <property type="entry name" value="COPS7/eIF3m"/>
</dbReference>
<feature type="region of interest" description="Disordered" evidence="4">
    <location>
        <begin position="214"/>
        <end position="264"/>
    </location>
</feature>
<accession>A0A1E3Q0W4</accession>
<dbReference type="PANTHER" id="PTHR15350:SF5">
    <property type="entry name" value="COP9 SIGNALOSOME COMPLEX SUBUNIT 7"/>
    <property type="match status" value="1"/>
</dbReference>
<dbReference type="EMBL" id="KV454298">
    <property type="protein sequence ID" value="ODQ71333.1"/>
    <property type="molecule type" value="Genomic_DNA"/>
</dbReference>
<evidence type="ECO:0000256" key="1">
    <source>
        <dbReference type="ARBA" id="ARBA00008482"/>
    </source>
</evidence>
<dbReference type="PANTHER" id="PTHR15350">
    <property type="entry name" value="COP9 SIGNALOSOME COMPLEX SUBUNIT 7/DENDRITIC CELL PROTEIN GA17"/>
    <property type="match status" value="1"/>
</dbReference>
<dbReference type="Pfam" id="PF01399">
    <property type="entry name" value="PCI"/>
    <property type="match status" value="1"/>
</dbReference>
<sequence length="264" mass="28814">MQQQHPIYALLSLVNSPAAAADLVTRATSAPDLFTFAYLLHSPALTQHLRGGDQTKKYIGLLRLFASGTWQDYIANQSSLPALTDAQTIKLKQLSLISLASESHTLPYSTLLSELSLPDMRALASLVVSCIYANLISATLDTREELVYVSAVIAGRDVVDKSDMSRLKSVIDTWASRCAETIEDLNSEARKVREKAVQESKDVKEYNRTVEMVNKQLMAPSGKDSGKDTPGAEDGLGEAMDIDETSPMSDSSISTKKRKQRTAS</sequence>
<evidence type="ECO:0000256" key="2">
    <source>
        <dbReference type="ARBA" id="ARBA00022790"/>
    </source>
</evidence>